<dbReference type="AlphaFoldDB" id="A0A2G8JYB8"/>
<gene>
    <name evidence="2" type="ORF">BSL78_22437</name>
</gene>
<organism evidence="2 3">
    <name type="scientific">Stichopus japonicus</name>
    <name type="common">Sea cucumber</name>
    <dbReference type="NCBI Taxonomy" id="307972"/>
    <lineage>
        <taxon>Eukaryota</taxon>
        <taxon>Metazoa</taxon>
        <taxon>Echinodermata</taxon>
        <taxon>Eleutherozoa</taxon>
        <taxon>Echinozoa</taxon>
        <taxon>Holothuroidea</taxon>
        <taxon>Aspidochirotacea</taxon>
        <taxon>Aspidochirotida</taxon>
        <taxon>Stichopodidae</taxon>
        <taxon>Apostichopus</taxon>
    </lineage>
</organism>
<evidence type="ECO:0000313" key="3">
    <source>
        <dbReference type="Proteomes" id="UP000230750"/>
    </source>
</evidence>
<dbReference type="OrthoDB" id="6121320at2759"/>
<evidence type="ECO:0000256" key="1">
    <source>
        <dbReference type="SAM" id="MobiDB-lite"/>
    </source>
</evidence>
<sequence length="213" mass="24375">MQDKVGMGKKERQELLISVFGDNGVLMNDSLEFEENVDELQPKVEKVSSQLGNYLRKSLCPLITDHRNNIRKSKCAYLKWTNNNAESGNHILKSAVNWKPQPTDQLVQTLYEIVSATYKDVKRALIGHGNYQVADSYNAYAIPYFKWTELTEEKKEKAIKRYMTAKTVSKKFDMLTNGLLQVPHTQAQGIKKPRTAETKRNAKTTTPKNEFVC</sequence>
<dbReference type="STRING" id="307972.A0A2G8JYB8"/>
<evidence type="ECO:0000313" key="2">
    <source>
        <dbReference type="EMBL" id="PIK40714.1"/>
    </source>
</evidence>
<accession>A0A2G8JYB8</accession>
<reference evidence="2 3" key="1">
    <citation type="journal article" date="2017" name="PLoS Biol.">
        <title>The sea cucumber genome provides insights into morphological evolution and visceral regeneration.</title>
        <authorList>
            <person name="Zhang X."/>
            <person name="Sun L."/>
            <person name="Yuan J."/>
            <person name="Sun Y."/>
            <person name="Gao Y."/>
            <person name="Zhang L."/>
            <person name="Li S."/>
            <person name="Dai H."/>
            <person name="Hamel J.F."/>
            <person name="Liu C."/>
            <person name="Yu Y."/>
            <person name="Liu S."/>
            <person name="Lin W."/>
            <person name="Guo K."/>
            <person name="Jin S."/>
            <person name="Xu P."/>
            <person name="Storey K.B."/>
            <person name="Huan P."/>
            <person name="Zhang T."/>
            <person name="Zhou Y."/>
            <person name="Zhang J."/>
            <person name="Lin C."/>
            <person name="Li X."/>
            <person name="Xing L."/>
            <person name="Huo D."/>
            <person name="Sun M."/>
            <person name="Wang L."/>
            <person name="Mercier A."/>
            <person name="Li F."/>
            <person name="Yang H."/>
            <person name="Xiang J."/>
        </authorList>
    </citation>
    <scope>NUCLEOTIDE SEQUENCE [LARGE SCALE GENOMIC DNA]</scope>
    <source>
        <strain evidence="2">Shaxun</strain>
        <tissue evidence="2">Muscle</tissue>
    </source>
</reference>
<feature type="compositionally biased region" description="Polar residues" evidence="1">
    <location>
        <begin position="203"/>
        <end position="213"/>
    </location>
</feature>
<keyword evidence="3" id="KW-1185">Reference proteome</keyword>
<comment type="caution">
    <text evidence="2">The sequence shown here is derived from an EMBL/GenBank/DDBJ whole genome shotgun (WGS) entry which is preliminary data.</text>
</comment>
<protein>
    <submittedName>
        <fullName evidence="2">Uncharacterized protein</fullName>
    </submittedName>
</protein>
<name>A0A2G8JYB8_STIJA</name>
<dbReference type="EMBL" id="MRZV01001093">
    <property type="protein sequence ID" value="PIK40714.1"/>
    <property type="molecule type" value="Genomic_DNA"/>
</dbReference>
<feature type="region of interest" description="Disordered" evidence="1">
    <location>
        <begin position="185"/>
        <end position="213"/>
    </location>
</feature>
<dbReference type="Proteomes" id="UP000230750">
    <property type="component" value="Unassembled WGS sequence"/>
</dbReference>
<proteinExistence type="predicted"/>